<dbReference type="EMBL" id="CZCS02000007">
    <property type="protein sequence ID" value="VXD11847.1"/>
    <property type="molecule type" value="Genomic_DNA"/>
</dbReference>
<dbReference type="Pfam" id="PF24301">
    <property type="entry name" value="FraC"/>
    <property type="match status" value="1"/>
</dbReference>
<dbReference type="RefSeq" id="WP_331281282.1">
    <property type="nucleotide sequence ID" value="NZ_LR735026.1"/>
</dbReference>
<keyword evidence="1" id="KW-1133">Transmembrane helix</keyword>
<evidence type="ECO:0008006" key="4">
    <source>
        <dbReference type="Google" id="ProtNLM"/>
    </source>
</evidence>
<sequence length="168" mass="19638">MPIKTILRVILLRVIRFLISITMEAWIFKKSFNISPKLSVQYTMALNLLAGACEWIIFLNAELIFPAEARNELISYLLFEEFETTSFIVFLLTGFNFTLLLLIKWIGLQILEFLSSGDIYKISHVFSGNQEEKIKISEQYKEFRVVLVAHTLSYSLFLFLVFTLFIFK</sequence>
<proteinExistence type="predicted"/>
<feature type="transmembrane region" description="Helical" evidence="1">
    <location>
        <begin position="145"/>
        <end position="167"/>
    </location>
</feature>
<protein>
    <recommendedName>
        <fullName evidence="4">Filament integrity protein</fullName>
    </recommendedName>
</protein>
<organism evidence="2 3">
    <name type="scientific">Planktothrix paucivesiculata PCC 9631</name>
    <dbReference type="NCBI Taxonomy" id="671071"/>
    <lineage>
        <taxon>Bacteria</taxon>
        <taxon>Bacillati</taxon>
        <taxon>Cyanobacteriota</taxon>
        <taxon>Cyanophyceae</taxon>
        <taxon>Oscillatoriophycideae</taxon>
        <taxon>Oscillatoriales</taxon>
        <taxon>Microcoleaceae</taxon>
        <taxon>Planktothrix</taxon>
    </lineage>
</organism>
<dbReference type="NCBIfam" id="NF045624">
    <property type="entry name" value="filament_FraC"/>
    <property type="match status" value="1"/>
</dbReference>
<evidence type="ECO:0000313" key="2">
    <source>
        <dbReference type="EMBL" id="VXD11847.1"/>
    </source>
</evidence>
<dbReference type="Proteomes" id="UP000182190">
    <property type="component" value="Unassembled WGS sequence"/>
</dbReference>
<evidence type="ECO:0000313" key="3">
    <source>
        <dbReference type="Proteomes" id="UP000182190"/>
    </source>
</evidence>
<feature type="transmembrane region" description="Helical" evidence="1">
    <location>
        <begin position="85"/>
        <end position="106"/>
    </location>
</feature>
<keyword evidence="3" id="KW-1185">Reference proteome</keyword>
<dbReference type="AlphaFoldDB" id="A0A7Z9BFK6"/>
<name>A0A7Z9BFK6_9CYAN</name>
<evidence type="ECO:0000256" key="1">
    <source>
        <dbReference type="SAM" id="Phobius"/>
    </source>
</evidence>
<keyword evidence="1" id="KW-0812">Transmembrane</keyword>
<reference evidence="2" key="1">
    <citation type="submission" date="2019-10" db="EMBL/GenBank/DDBJ databases">
        <authorList>
            <consortium name="Genoscope - CEA"/>
            <person name="William W."/>
        </authorList>
    </citation>
    <scope>NUCLEOTIDE SEQUENCE [LARGE SCALE GENOMIC DNA]</scope>
    <source>
        <strain evidence="2">BBR_PRJEB10994</strain>
    </source>
</reference>
<accession>A0A7Z9BFK6</accession>
<gene>
    <name evidence="2" type="ORF">PL9631_1040043</name>
</gene>
<keyword evidence="1" id="KW-0472">Membrane</keyword>
<comment type="caution">
    <text evidence="2">The sequence shown here is derived from an EMBL/GenBank/DDBJ whole genome shotgun (WGS) entry which is preliminary data.</text>
</comment>
<dbReference type="InterPro" id="IPR054663">
    <property type="entry name" value="FraC"/>
</dbReference>
<feature type="transmembrane region" description="Helical" evidence="1">
    <location>
        <begin position="6"/>
        <end position="28"/>
    </location>
</feature>
<feature type="transmembrane region" description="Helical" evidence="1">
    <location>
        <begin position="40"/>
        <end position="65"/>
    </location>
</feature>